<evidence type="ECO:0000256" key="1">
    <source>
        <dbReference type="SAM" id="MobiDB-lite"/>
    </source>
</evidence>
<evidence type="ECO:0000313" key="3">
    <source>
        <dbReference type="EMBL" id="OCF60054.1"/>
    </source>
</evidence>
<sequence length="585" mass="65241">MSSRFLPRSTFVRPPRLSSRTIRPIPLPLTHGPRPYSTSTSSSPTPPRIRTTAFLSIAVLTSAYLLYQYEISTSPASGSSEGGKGKSLNEQYGSKFDIRIRTSRNGVQSYEFIRKSEEEVEKILTEHESGNNQVGRKGNPVIRWDTNWVGSNEPCEDRFASNLIPRRYSSNSAFHKSSTDITEAQGEGEGEKDLMLFSIIDGHAGDATSRLLEKTLHPTLSVALAGLQAGYVPNDPQGKSWYDKLNPISWLYSYTKTGSWNPENVTRTLQHAYTELDDHICQSPIKLLQTLKQPSNPSDYPTPRQTLVALAQPAASGACAITTFVDSENQDLYVALAGDCRAVAGWQTKDGKWRCDTLTEDQMGENPKEVERMQKEHPASERDTVIRGGRVQGGLQPTRAFGDAVYKWTTAQGNAIADAFREEGDKPRGVRPWNYTPPYVTARPEVTYRKLKNEDGDQLKFVIMATDGLWDRLTSEESVLLIASYLDHSKHSDISKTELPNLYPLLPSKGERPYPVQDLPQPKDGSWAYEGDTNAATHLIRNSLAGANRKNRAELLSLNGKVSRWMRDDVTCTVVFFGDDSEKKE</sequence>
<dbReference type="InterPro" id="IPR015655">
    <property type="entry name" value="PP2C"/>
</dbReference>
<reference evidence="3 4" key="1">
    <citation type="submission" date="2013-07" db="EMBL/GenBank/DDBJ databases">
        <title>The Genome Sequence of Kwoniella mangroviensis CBS10435.</title>
        <authorList>
            <consortium name="The Broad Institute Genome Sequencing Platform"/>
            <person name="Cuomo C."/>
            <person name="Litvintseva A."/>
            <person name="Chen Y."/>
            <person name="Heitman J."/>
            <person name="Sun S."/>
            <person name="Springer D."/>
            <person name="Dromer F."/>
            <person name="Young S.K."/>
            <person name="Zeng Q."/>
            <person name="Gargeya S."/>
            <person name="Fitzgerald M."/>
            <person name="Abouelleil A."/>
            <person name="Alvarado L."/>
            <person name="Berlin A.M."/>
            <person name="Chapman S.B."/>
            <person name="Dewar J."/>
            <person name="Goldberg J."/>
            <person name="Griggs A."/>
            <person name="Gujja S."/>
            <person name="Hansen M."/>
            <person name="Howarth C."/>
            <person name="Imamovic A."/>
            <person name="Larimer J."/>
            <person name="McCowan C."/>
            <person name="Murphy C."/>
            <person name="Pearson M."/>
            <person name="Priest M."/>
            <person name="Roberts A."/>
            <person name="Saif S."/>
            <person name="Shea T."/>
            <person name="Sykes S."/>
            <person name="Wortman J."/>
            <person name="Nusbaum C."/>
            <person name="Birren B."/>
        </authorList>
    </citation>
    <scope>NUCLEOTIDE SEQUENCE [LARGE SCALE GENOMIC DNA]</scope>
    <source>
        <strain evidence="3 4">CBS 10435</strain>
    </source>
</reference>
<feature type="compositionally biased region" description="Low complexity" evidence="1">
    <location>
        <begin position="33"/>
        <end position="48"/>
    </location>
</feature>
<dbReference type="PANTHER" id="PTHR13832:SF792">
    <property type="entry name" value="GM14286P"/>
    <property type="match status" value="1"/>
</dbReference>
<dbReference type="SMART" id="SM00332">
    <property type="entry name" value="PP2Cc"/>
    <property type="match status" value="1"/>
</dbReference>
<feature type="domain" description="PPM-type phosphatase" evidence="2">
    <location>
        <begin position="178"/>
        <end position="577"/>
    </location>
</feature>
<reference evidence="4" key="2">
    <citation type="submission" date="2013-12" db="EMBL/GenBank/DDBJ databases">
        <title>Evolution of pathogenesis and genome organization in the Tremellales.</title>
        <authorList>
            <person name="Cuomo C."/>
            <person name="Litvintseva A."/>
            <person name="Heitman J."/>
            <person name="Chen Y."/>
            <person name="Sun S."/>
            <person name="Springer D."/>
            <person name="Dromer F."/>
            <person name="Young S."/>
            <person name="Zeng Q."/>
            <person name="Chapman S."/>
            <person name="Gujja S."/>
            <person name="Saif S."/>
            <person name="Birren B."/>
        </authorList>
    </citation>
    <scope>NUCLEOTIDE SEQUENCE [LARGE SCALE GENOMIC DNA]</scope>
    <source>
        <strain evidence="4">CBS 10435</strain>
    </source>
</reference>
<evidence type="ECO:0000259" key="2">
    <source>
        <dbReference type="PROSITE" id="PS51746"/>
    </source>
</evidence>
<accession>A0A1B9IX97</accession>
<feature type="region of interest" description="Disordered" evidence="1">
    <location>
        <begin position="17"/>
        <end position="48"/>
    </location>
</feature>
<dbReference type="STRING" id="1331196.A0A1B9IX97"/>
<gene>
    <name evidence="3" type="ORF">L486_02727</name>
</gene>
<dbReference type="SUPFAM" id="SSF81606">
    <property type="entry name" value="PP2C-like"/>
    <property type="match status" value="1"/>
</dbReference>
<dbReference type="Pfam" id="PF00481">
    <property type="entry name" value="PP2C"/>
    <property type="match status" value="1"/>
</dbReference>
<dbReference type="CDD" id="cd00143">
    <property type="entry name" value="PP2Cc"/>
    <property type="match status" value="1"/>
</dbReference>
<dbReference type="GO" id="GO:0004741">
    <property type="term" value="F:[pyruvate dehydrogenase (acetyl-transferring)]-phosphatase activity"/>
    <property type="evidence" value="ECO:0007669"/>
    <property type="project" value="TreeGrafter"/>
</dbReference>
<name>A0A1B9IX97_9TREE</name>
<dbReference type="InterPro" id="IPR036457">
    <property type="entry name" value="PPM-type-like_dom_sf"/>
</dbReference>
<keyword evidence="4" id="KW-1185">Reference proteome</keyword>
<dbReference type="Gene3D" id="3.60.40.10">
    <property type="entry name" value="PPM-type phosphatase domain"/>
    <property type="match status" value="1"/>
</dbReference>
<dbReference type="OrthoDB" id="420076at2759"/>
<dbReference type="AlphaFoldDB" id="A0A1B9IX97"/>
<proteinExistence type="predicted"/>
<dbReference type="PROSITE" id="PS51746">
    <property type="entry name" value="PPM_2"/>
    <property type="match status" value="1"/>
</dbReference>
<protein>
    <recommendedName>
        <fullName evidence="2">PPM-type phosphatase domain-containing protein</fullName>
    </recommendedName>
</protein>
<organism evidence="3 4">
    <name type="scientific">Kwoniella mangroviensis CBS 10435</name>
    <dbReference type="NCBI Taxonomy" id="1331196"/>
    <lineage>
        <taxon>Eukaryota</taxon>
        <taxon>Fungi</taxon>
        <taxon>Dikarya</taxon>
        <taxon>Basidiomycota</taxon>
        <taxon>Agaricomycotina</taxon>
        <taxon>Tremellomycetes</taxon>
        <taxon>Tremellales</taxon>
        <taxon>Cryptococcaceae</taxon>
        <taxon>Kwoniella</taxon>
    </lineage>
</organism>
<dbReference type="InterPro" id="IPR001932">
    <property type="entry name" value="PPM-type_phosphatase-like_dom"/>
</dbReference>
<evidence type="ECO:0000313" key="4">
    <source>
        <dbReference type="Proteomes" id="UP000092583"/>
    </source>
</evidence>
<dbReference type="PANTHER" id="PTHR13832">
    <property type="entry name" value="PROTEIN PHOSPHATASE 2C"/>
    <property type="match status" value="1"/>
</dbReference>
<dbReference type="Proteomes" id="UP000092583">
    <property type="component" value="Unassembled WGS sequence"/>
</dbReference>
<dbReference type="GO" id="GO:0005739">
    <property type="term" value="C:mitochondrion"/>
    <property type="evidence" value="ECO:0007669"/>
    <property type="project" value="TreeGrafter"/>
</dbReference>
<dbReference type="EMBL" id="KI669460">
    <property type="protein sequence ID" value="OCF60054.1"/>
    <property type="molecule type" value="Genomic_DNA"/>
</dbReference>